<dbReference type="NCBIfam" id="TIGR00215">
    <property type="entry name" value="lpxB"/>
    <property type="match status" value="1"/>
</dbReference>
<dbReference type="EMBL" id="CM001023">
    <property type="protein sequence ID" value="EAZ80709.1"/>
    <property type="molecule type" value="Genomic_DNA"/>
</dbReference>
<dbReference type="GO" id="GO:0005543">
    <property type="term" value="F:phospholipid binding"/>
    <property type="evidence" value="ECO:0007669"/>
    <property type="project" value="TreeGrafter"/>
</dbReference>
<evidence type="ECO:0000256" key="2">
    <source>
        <dbReference type="ARBA" id="ARBA00012687"/>
    </source>
</evidence>
<dbReference type="PANTHER" id="PTHR30372">
    <property type="entry name" value="LIPID-A-DISACCHARIDE SYNTHASE"/>
    <property type="match status" value="1"/>
</dbReference>
<dbReference type="AlphaFoldDB" id="A3HZM3"/>
<dbReference type="SUPFAM" id="SSF53756">
    <property type="entry name" value="UDP-Glycosyltransferase/glycogen phosphorylase"/>
    <property type="match status" value="1"/>
</dbReference>
<keyword evidence="7" id="KW-0808">Transferase</keyword>
<name>A3HZM3_9BACT</name>
<evidence type="ECO:0000256" key="8">
    <source>
        <dbReference type="ARBA" id="ARBA00023098"/>
    </source>
</evidence>
<gene>
    <name evidence="11" type="ORF">ALPR1_07285</name>
</gene>
<evidence type="ECO:0000313" key="11">
    <source>
        <dbReference type="EMBL" id="EAZ80709.1"/>
    </source>
</evidence>
<evidence type="ECO:0000256" key="7">
    <source>
        <dbReference type="ARBA" id="ARBA00022679"/>
    </source>
</evidence>
<evidence type="ECO:0000256" key="6">
    <source>
        <dbReference type="ARBA" id="ARBA00022676"/>
    </source>
</evidence>
<keyword evidence="5" id="KW-0441">Lipid A biosynthesis</keyword>
<accession>A3HZM3</accession>
<evidence type="ECO:0000256" key="3">
    <source>
        <dbReference type="ARBA" id="ARBA00020902"/>
    </source>
</evidence>
<dbReference type="HOGENOM" id="CLU_036577_0_0_10"/>
<protein>
    <recommendedName>
        <fullName evidence="3 10">Lipid-A-disaccharide synthase</fullName>
        <ecNumber evidence="2 10">2.4.1.182</ecNumber>
    </recommendedName>
</protein>
<evidence type="ECO:0000256" key="10">
    <source>
        <dbReference type="NCBIfam" id="TIGR00215"/>
    </source>
</evidence>
<comment type="catalytic activity">
    <reaction evidence="9">
        <text>a lipid X + a UDP-2-N,3-O-bis[(3R)-3-hydroxyacyl]-alpha-D-glucosamine = a lipid A disaccharide + UDP + H(+)</text>
        <dbReference type="Rhea" id="RHEA:67828"/>
        <dbReference type="ChEBI" id="CHEBI:15378"/>
        <dbReference type="ChEBI" id="CHEBI:58223"/>
        <dbReference type="ChEBI" id="CHEBI:137748"/>
        <dbReference type="ChEBI" id="CHEBI:176338"/>
        <dbReference type="ChEBI" id="CHEBI:176343"/>
        <dbReference type="EC" id="2.4.1.182"/>
    </reaction>
</comment>
<comment type="function">
    <text evidence="1">Condensation of UDP-2,3-diacylglucosamine and 2,3-diacylglucosamine-1-phosphate to form lipid A disaccharide, a precursor of lipid A, a phosphorylated glycolipid that anchors the lipopolysaccharide to the outer membrane of the cell.</text>
</comment>
<keyword evidence="12" id="KW-1185">Reference proteome</keyword>
<sequence length="374" mass="41752">MISPHKLYIISGERSGDLHASNLVLALKEKNSNLDFRGMGGSYSQNAGVDLAVDYSEIALMGILEVVLGFRKVLKYLSTVKADIISYQPDAIILVDYGGFNMKIAAFAKEKGIPVHYYIPPKVWAWNQKRALKLKAFTDHIYSILPFEPAFFQTYGMEVTYVGNPLFDEIKKFQKHDFFFQKNELNYQPIVALLPGSRKQEVQSMLNKMVELTGVFPGAQFVIAGVDSLDESIYLPARKAGLKVVFNQTYDLLTHAVAAVVTSGTATLETALFRVPQVVVYETSPITYFIAKRLVKIGFISLVNLIAEKEVVKELIQGEFSVQNLKKELSLILSDQVYKGQMLQGYDLIQEKLGIQKASEVTADLILASLSNNN</sequence>
<comment type="caution">
    <text evidence="11">The sequence shown here is derived from an EMBL/GenBank/DDBJ whole genome shotgun (WGS) entry which is preliminary data.</text>
</comment>
<dbReference type="Pfam" id="PF02684">
    <property type="entry name" value="LpxB"/>
    <property type="match status" value="1"/>
</dbReference>
<organism evidence="11 12">
    <name type="scientific">Algoriphagus machipongonensis</name>
    <dbReference type="NCBI Taxonomy" id="388413"/>
    <lineage>
        <taxon>Bacteria</taxon>
        <taxon>Pseudomonadati</taxon>
        <taxon>Bacteroidota</taxon>
        <taxon>Cytophagia</taxon>
        <taxon>Cytophagales</taxon>
        <taxon>Cyclobacteriaceae</taxon>
        <taxon>Algoriphagus</taxon>
    </lineage>
</organism>
<dbReference type="GO" id="GO:0008915">
    <property type="term" value="F:lipid-A-disaccharide synthase activity"/>
    <property type="evidence" value="ECO:0007669"/>
    <property type="project" value="UniProtKB-UniRule"/>
</dbReference>
<evidence type="ECO:0000256" key="1">
    <source>
        <dbReference type="ARBA" id="ARBA00002056"/>
    </source>
</evidence>
<dbReference type="eggNOG" id="COG0763">
    <property type="taxonomic scope" value="Bacteria"/>
</dbReference>
<proteinExistence type="predicted"/>
<dbReference type="Proteomes" id="UP000003919">
    <property type="component" value="Chromosome"/>
</dbReference>
<evidence type="ECO:0000256" key="4">
    <source>
        <dbReference type="ARBA" id="ARBA00022516"/>
    </source>
</evidence>
<dbReference type="PANTHER" id="PTHR30372:SF4">
    <property type="entry name" value="LIPID-A-DISACCHARIDE SYNTHASE, MITOCHONDRIAL-RELATED"/>
    <property type="match status" value="1"/>
</dbReference>
<dbReference type="GO" id="GO:0009245">
    <property type="term" value="P:lipid A biosynthetic process"/>
    <property type="evidence" value="ECO:0007669"/>
    <property type="project" value="UniProtKB-UniRule"/>
</dbReference>
<evidence type="ECO:0000256" key="9">
    <source>
        <dbReference type="ARBA" id="ARBA00048975"/>
    </source>
</evidence>
<dbReference type="STRING" id="388413.ALPR1_07285"/>
<keyword evidence="8" id="KW-0443">Lipid metabolism</keyword>
<reference evidence="11 12" key="1">
    <citation type="journal article" date="2011" name="J. Bacteriol.">
        <title>Complete genome sequence of Algoriphagus sp. PR1, bacterial prey of a colony-forming choanoflagellate.</title>
        <authorList>
            <person name="Alegado R.A."/>
            <person name="Ferriera S."/>
            <person name="Nusbaum C."/>
            <person name="Young S.K."/>
            <person name="Zeng Q."/>
            <person name="Imamovic A."/>
            <person name="Fairclough S.R."/>
            <person name="King N."/>
        </authorList>
    </citation>
    <scope>NUCLEOTIDE SEQUENCE [LARGE SCALE GENOMIC DNA]</scope>
    <source>
        <strain evidence="11 12">PR1</strain>
    </source>
</reference>
<dbReference type="InterPro" id="IPR003835">
    <property type="entry name" value="Glyco_trans_19"/>
</dbReference>
<keyword evidence="4" id="KW-0444">Lipid biosynthesis</keyword>
<dbReference type="EC" id="2.4.1.182" evidence="2 10"/>
<evidence type="ECO:0000256" key="5">
    <source>
        <dbReference type="ARBA" id="ARBA00022556"/>
    </source>
</evidence>
<keyword evidence="6" id="KW-0328">Glycosyltransferase</keyword>
<dbReference type="RefSeq" id="WP_008199481.1">
    <property type="nucleotide sequence ID" value="NZ_CM001023.1"/>
</dbReference>
<evidence type="ECO:0000313" key="12">
    <source>
        <dbReference type="Proteomes" id="UP000003919"/>
    </source>
</evidence>
<dbReference type="GO" id="GO:0016020">
    <property type="term" value="C:membrane"/>
    <property type="evidence" value="ECO:0007669"/>
    <property type="project" value="GOC"/>
</dbReference>
<dbReference type="EMBL" id="AAXU02000001">
    <property type="protein sequence ID" value="EAZ80709.1"/>
    <property type="molecule type" value="Genomic_DNA"/>
</dbReference>